<dbReference type="InterPro" id="IPR049551">
    <property type="entry name" value="PKS_DH_C"/>
</dbReference>
<dbReference type="Pfam" id="PF00109">
    <property type="entry name" value="ketoacyl-synt"/>
    <property type="match status" value="1"/>
</dbReference>
<dbReference type="Pfam" id="PF02801">
    <property type="entry name" value="Ketoacyl-synt_C"/>
    <property type="match status" value="1"/>
</dbReference>
<dbReference type="InterPro" id="IPR010080">
    <property type="entry name" value="Thioester_reductase-like_dom"/>
</dbReference>
<dbReference type="CDD" id="cd00833">
    <property type="entry name" value="PKS"/>
    <property type="match status" value="1"/>
</dbReference>
<dbReference type="SMART" id="SM00829">
    <property type="entry name" value="PKS_ER"/>
    <property type="match status" value="1"/>
</dbReference>
<dbReference type="EMBL" id="KZ825523">
    <property type="protein sequence ID" value="PYI29923.1"/>
    <property type="molecule type" value="Genomic_DNA"/>
</dbReference>
<dbReference type="SUPFAM" id="SSF52151">
    <property type="entry name" value="FabD/lysophospholipase-like"/>
    <property type="match status" value="1"/>
</dbReference>
<dbReference type="GO" id="GO:0044550">
    <property type="term" value="P:secondary metabolite biosynthetic process"/>
    <property type="evidence" value="ECO:0007669"/>
    <property type="project" value="TreeGrafter"/>
</dbReference>
<dbReference type="PANTHER" id="PTHR43775">
    <property type="entry name" value="FATTY ACID SYNTHASE"/>
    <property type="match status" value="1"/>
</dbReference>
<dbReference type="InterPro" id="IPR011032">
    <property type="entry name" value="GroES-like_sf"/>
</dbReference>
<dbReference type="Gene3D" id="3.40.366.10">
    <property type="entry name" value="Malonyl-Coenzyme A Acyl Carrier Protein, domain 2"/>
    <property type="match status" value="1"/>
</dbReference>
<evidence type="ECO:0000256" key="5">
    <source>
        <dbReference type="ARBA" id="ARBA00023268"/>
    </source>
</evidence>
<evidence type="ECO:0000256" key="4">
    <source>
        <dbReference type="ARBA" id="ARBA00022679"/>
    </source>
</evidence>
<dbReference type="InterPro" id="IPR050091">
    <property type="entry name" value="PKS_NRPS_Biosynth_Enz"/>
</dbReference>
<evidence type="ECO:0000256" key="3">
    <source>
        <dbReference type="ARBA" id="ARBA00022603"/>
    </source>
</evidence>
<dbReference type="SMART" id="SM00822">
    <property type="entry name" value="PKS_KR"/>
    <property type="match status" value="1"/>
</dbReference>
<dbReference type="SUPFAM" id="SSF55048">
    <property type="entry name" value="Probable ACP-binding domain of malonyl-CoA ACP transacylase"/>
    <property type="match status" value="1"/>
</dbReference>
<dbReference type="InterPro" id="IPR049900">
    <property type="entry name" value="PKS_mFAS_DH"/>
</dbReference>
<name>A0A2V5I788_9EURO</name>
<dbReference type="GO" id="GO:0032259">
    <property type="term" value="P:methylation"/>
    <property type="evidence" value="ECO:0007669"/>
    <property type="project" value="UniProtKB-KW"/>
</dbReference>
<keyword evidence="1" id="KW-0596">Phosphopantetheine</keyword>
<dbReference type="InterPro" id="IPR001227">
    <property type="entry name" value="Ac_transferase_dom_sf"/>
</dbReference>
<dbReference type="PROSITE" id="PS52019">
    <property type="entry name" value="PKS_MFAS_DH"/>
    <property type="match status" value="1"/>
</dbReference>
<dbReference type="SUPFAM" id="SSF51735">
    <property type="entry name" value="NAD(P)-binding Rossmann-fold domains"/>
    <property type="match status" value="3"/>
</dbReference>
<keyword evidence="4" id="KW-0808">Transferase</keyword>
<evidence type="ECO:0000313" key="10">
    <source>
        <dbReference type="EMBL" id="PYI29923.1"/>
    </source>
</evidence>
<dbReference type="InterPro" id="IPR013120">
    <property type="entry name" value="FAR_NAD-bd"/>
</dbReference>
<dbReference type="NCBIfam" id="TIGR01746">
    <property type="entry name" value="Thioester-redct"/>
    <property type="match status" value="1"/>
</dbReference>
<dbReference type="InterPro" id="IPR013968">
    <property type="entry name" value="PKS_KR"/>
</dbReference>
<feature type="domain" description="PKS/mFAS DH" evidence="9">
    <location>
        <begin position="899"/>
        <end position="1190"/>
    </location>
</feature>
<dbReference type="PROSITE" id="PS52004">
    <property type="entry name" value="KS3_2"/>
    <property type="match status" value="1"/>
</dbReference>
<dbReference type="InterPro" id="IPR049552">
    <property type="entry name" value="PKS_DH_N"/>
</dbReference>
<dbReference type="InterPro" id="IPR016039">
    <property type="entry name" value="Thiolase-like"/>
</dbReference>
<dbReference type="SMART" id="SM00826">
    <property type="entry name" value="PKS_DH"/>
    <property type="match status" value="1"/>
</dbReference>
<evidence type="ECO:0000256" key="7">
    <source>
        <dbReference type="PROSITE-ProRule" id="PRU01363"/>
    </source>
</evidence>
<feature type="region of interest" description="N-terminal hotdog fold" evidence="7">
    <location>
        <begin position="899"/>
        <end position="1029"/>
    </location>
</feature>
<dbReference type="FunFam" id="3.40.50.720:FF:000209">
    <property type="entry name" value="Polyketide synthase Pks12"/>
    <property type="match status" value="1"/>
</dbReference>
<evidence type="ECO:0000256" key="2">
    <source>
        <dbReference type="ARBA" id="ARBA00022553"/>
    </source>
</evidence>
<evidence type="ECO:0000259" key="9">
    <source>
        <dbReference type="PROSITE" id="PS52019"/>
    </source>
</evidence>
<proteinExistence type="inferred from homology"/>
<dbReference type="SUPFAM" id="SSF53901">
    <property type="entry name" value="Thiolase-like"/>
    <property type="match status" value="1"/>
</dbReference>
<dbReference type="Pfam" id="PF00698">
    <property type="entry name" value="Acyl_transf_1"/>
    <property type="match status" value="1"/>
</dbReference>
<dbReference type="Pfam" id="PF14765">
    <property type="entry name" value="PS-DH"/>
    <property type="match status" value="1"/>
</dbReference>
<dbReference type="InterPro" id="IPR014030">
    <property type="entry name" value="Ketoacyl_synth_N"/>
</dbReference>
<dbReference type="Proteomes" id="UP000248817">
    <property type="component" value="Unassembled WGS sequence"/>
</dbReference>
<dbReference type="PANTHER" id="PTHR43775:SF49">
    <property type="entry name" value="SYNTHASE, PUTATIVE (JCVI)-RELATED"/>
    <property type="match status" value="1"/>
</dbReference>
<feature type="active site" description="Proton acceptor; for dehydratase activity" evidence="7">
    <location>
        <position position="931"/>
    </location>
</feature>
<dbReference type="SMART" id="SM00827">
    <property type="entry name" value="PKS_AT"/>
    <property type="match status" value="1"/>
</dbReference>
<dbReference type="SUPFAM" id="SSF53335">
    <property type="entry name" value="S-adenosyl-L-methionine-dependent methyltransferases"/>
    <property type="match status" value="1"/>
</dbReference>
<dbReference type="GO" id="GO:0008168">
    <property type="term" value="F:methyltransferase activity"/>
    <property type="evidence" value="ECO:0007669"/>
    <property type="project" value="UniProtKB-KW"/>
</dbReference>
<dbReference type="InterPro" id="IPR042104">
    <property type="entry name" value="PKS_dehydratase_sf"/>
</dbReference>
<dbReference type="Pfam" id="PF16197">
    <property type="entry name" value="KAsynt_C_assoc"/>
    <property type="match status" value="1"/>
</dbReference>
<dbReference type="Pfam" id="PF08242">
    <property type="entry name" value="Methyltransf_12"/>
    <property type="match status" value="1"/>
</dbReference>
<feature type="active site" description="Proton donor; for dehydratase activity" evidence="7">
    <location>
        <position position="1100"/>
    </location>
</feature>
<dbReference type="InterPro" id="IPR014043">
    <property type="entry name" value="Acyl_transferase_dom"/>
</dbReference>
<dbReference type="CDD" id="cd05195">
    <property type="entry name" value="enoyl_red"/>
    <property type="match status" value="1"/>
</dbReference>
<protein>
    <submittedName>
        <fullName evidence="10">Putative polyketide synthase</fullName>
    </submittedName>
</protein>
<feature type="domain" description="Ketosynthase family 3 (KS3)" evidence="8">
    <location>
        <begin position="18"/>
        <end position="436"/>
    </location>
</feature>
<dbReference type="Gene3D" id="3.90.180.10">
    <property type="entry name" value="Medium-chain alcohol dehydrogenases, catalytic domain"/>
    <property type="match status" value="1"/>
</dbReference>
<dbReference type="GO" id="GO:0006633">
    <property type="term" value="P:fatty acid biosynthetic process"/>
    <property type="evidence" value="ECO:0007669"/>
    <property type="project" value="TreeGrafter"/>
</dbReference>
<dbReference type="Gene3D" id="3.10.129.110">
    <property type="entry name" value="Polyketide synthase dehydratase"/>
    <property type="match status" value="1"/>
</dbReference>
<dbReference type="Gene3D" id="3.40.50.720">
    <property type="entry name" value="NAD(P)-binding Rossmann-like Domain"/>
    <property type="match status" value="3"/>
</dbReference>
<keyword evidence="11" id="KW-1185">Reference proteome</keyword>
<dbReference type="Pfam" id="PF08659">
    <property type="entry name" value="KR"/>
    <property type="match status" value="1"/>
</dbReference>
<dbReference type="InterPro" id="IPR014031">
    <property type="entry name" value="Ketoacyl_synth_C"/>
</dbReference>
<dbReference type="GO" id="GO:0016491">
    <property type="term" value="F:oxidoreductase activity"/>
    <property type="evidence" value="ECO:0007669"/>
    <property type="project" value="InterPro"/>
</dbReference>
<comment type="similarity">
    <text evidence="6">In the C-terminal section; belongs to the NRP synthetase family.</text>
</comment>
<dbReference type="GO" id="GO:0004312">
    <property type="term" value="F:fatty acid synthase activity"/>
    <property type="evidence" value="ECO:0007669"/>
    <property type="project" value="TreeGrafter"/>
</dbReference>
<organism evidence="10 11">
    <name type="scientific">Aspergillus indologenus CBS 114.80</name>
    <dbReference type="NCBI Taxonomy" id="1450541"/>
    <lineage>
        <taxon>Eukaryota</taxon>
        <taxon>Fungi</taxon>
        <taxon>Dikarya</taxon>
        <taxon>Ascomycota</taxon>
        <taxon>Pezizomycotina</taxon>
        <taxon>Eurotiomycetes</taxon>
        <taxon>Eurotiomycetidae</taxon>
        <taxon>Eurotiales</taxon>
        <taxon>Aspergillaceae</taxon>
        <taxon>Aspergillus</taxon>
        <taxon>Aspergillus subgen. Circumdati</taxon>
    </lineage>
</organism>
<dbReference type="InterPro" id="IPR036291">
    <property type="entry name" value="NAD(P)-bd_dom_sf"/>
</dbReference>
<dbReference type="InterPro" id="IPR013154">
    <property type="entry name" value="ADH-like_N"/>
</dbReference>
<dbReference type="InterPro" id="IPR020843">
    <property type="entry name" value="ER"/>
</dbReference>
<keyword evidence="3" id="KW-0489">Methyltransferase</keyword>
<dbReference type="Pfam" id="PF13602">
    <property type="entry name" value="ADH_zinc_N_2"/>
    <property type="match status" value="1"/>
</dbReference>
<dbReference type="SMART" id="SM00825">
    <property type="entry name" value="PKS_KS"/>
    <property type="match status" value="1"/>
</dbReference>
<feature type="region of interest" description="C-terminal hotdog fold" evidence="7">
    <location>
        <begin position="1039"/>
        <end position="1190"/>
    </location>
</feature>
<dbReference type="Pfam" id="PF07993">
    <property type="entry name" value="NAD_binding_4"/>
    <property type="match status" value="1"/>
</dbReference>
<dbReference type="InterPro" id="IPR020807">
    <property type="entry name" value="PKS_DH"/>
</dbReference>
<dbReference type="InterPro" id="IPR057326">
    <property type="entry name" value="KR_dom"/>
</dbReference>
<keyword evidence="5" id="KW-0511">Multifunctional enzyme</keyword>
<evidence type="ECO:0000256" key="1">
    <source>
        <dbReference type="ARBA" id="ARBA00022450"/>
    </source>
</evidence>
<dbReference type="Pfam" id="PF08240">
    <property type="entry name" value="ADH_N"/>
    <property type="match status" value="1"/>
</dbReference>
<sequence>MGATCLVEDVDDSCFPAPVPIAIVGMAMRLPGGVANASDFWELLINKRDGLCRVPGDRYNIDAFYHCDGVPGTIRTEHGYFLQQDIAQIDTGFFGISKVEASKLDPQQRLLLEVVWECMENAGQTDWQGTNIGCYVGNFGEDWLDLASKDTLAIDRYRVMGTGDFALANNVSYQYDLRGPSVVFRTGCSSSIVALHEACQALYSGECLSAIVAGTSLIMTPTMSITTSVNMVLSPSGTCRTFDENADGYGRGEAINAIFIKRLDAAIRDGDPIRAVIRSTSVNCDGKTPSISTPRSQAQERLIRRTYHKVGIEDIDRTAFFECHGTGTAVGDVAETSVVAEIFGKDGIYIGAVKPNVGHSEGASGITSIIKCVLALENRTIPPNVFFDEPNSKIPFEQAKLMVPVEAMPWPSDRHERVSMNSFGIGGTNAHVVIDSAASICGERSETETDASLRSGVAHLLLHSAKSPKSLDGNIQNASEYLEAHPAVSCKMAYTLGFHREQLPHRAFSIVGADGALTTVARSRVASREVAFIFSGQGAQWPGMGRELLRGSPRFQADIRALDQHLQHLQDAPEWSIEDELLNCNNLDRLSASRLAQPLCTAVQVGLVNLLREWGVIPSMVAGHSSGEIAAAYASGAISAETAMTIAYRRGQAVEMANSSGAMAAVGLGVEEAKSFLKEGVVIACDNSPNSVTLSGDKELLKDIIRDLEAKEVFCRRLAVHVAYHSHHMKLVGEAYERRLGNMGFNTTMVPFYSTVTGETIMEPHQLTPVYWRKNLESPVLFRTAVQDMLSAHPGSHSFVEIGPHSVLEAPLRHIVSQVDEKQRPEYTPTLVRGKEPWECLLRTAGYLHIRGVPIDLTEVIPQAKILTDLPPYHWTHDERFWSETRMAHDWRLRETRHHELLGSRCLESTDLEPAWRNLLQLDNVLWLLDHRITGEVVFPCAAYAAMAGEAVRQVSDCDDYAIQNLFIRAALVLSSDESEGVELITCLRPLKLADNVDSHRYEFTISSYQHETWTKHCVGQIRAGSARKPPEPNIQTYLREVSPEKWYAALEARGLEYGAHFRGLRKITASPSSSRAAAELQDSDGYYVSEYALHPILIDQCLQLLSVAATQGISRRMTRLCIPTAIQDLYVAHARDTMQLNVSCDMTGGMMTGEAFLACQDRVVLSMQHATFFGVSESAFEDTPAPPLSTIEWRPYVDFTPLETLLPPIEKDLFPGKLLAELFGLFVVETFHRTRSTYPKQDHLKKYLSWIEKTHAQICDRSYNLVPEVRDKFANDPAARWPYLEASLRKPHPPSISDPLTLAERILSNITEILNNQVNPLELLMQDDGLQHLYANMPSITRWEQYLATLAHSKPTLRVLEIGGGTGGTTSAVLNGLSMASGPKTGRMYAQYTFTDISAAFLTPAKERFKQQAGMEYRTLDISKDPLQQEFESGSYDLVIASNVLHVTPNIVESLKNVRQLLAPEGRLLLQELSHDVPIFDYIMGPLPSWWLATDGRERPYLSPEQWDHALLEAGFTGTDVVRLDNEAPYHINANMLSRASPPRASERGVLNLLYHGPIPEWARQLESQLLLHGWDVRWLALGTAPAENTDAISMLDVESPFLHTITREDYDNFQKSIVSLRGHLIWLTRPIHPLYGLKPDPRYALVSGLMRVLRQDIGIKAATIELDEFDNDAIRSVLGILDTIKAHGEDSQFEFDHEFALHDGLIHVPRFGWYPTEHAMSSVQSCVPRAMDVKCFGILDSIVWQFNNPPQNLGVDEVEIDIKFVGLNFRDIMVSMGLMGSTDEIGIDGSGVVRRVGSAVTTLQVGEQVVLSGTGLMCTRKVLPADSCYRVPTNMNLADAAATPCIFLTAMYSLVTVADVQRGQSVLIHSACGGVGLASIQICQMLGAEIYVTAGSPEKRQYLMDHCAISEDHIFDSRSATFVSGIMERTKDRGVDVVLNSLAGELLHASWRCVAAYGKMVELGKRDFLGHGKLDMDMFGGNRAFFGVDLFKLGLERPGIVRETMAKLMKLHEDRTLQPIQPVNMFDAADAVRAFRLMQTGQHIGKIVIRMPDDPSTLHVTGAHVSSALFRSDVAYLLVGGLGGLGRAIATWMVERGARNFVFLSRSGTSTPIVGKFIDDIKAQAECEVTVIQGTVANLDDVDRAVRCSSKPLAGVIQMSMVLQNQSFAEMTFDEWTQVLQPKVDGTWNLHQATKALPLDFFILFSSISGLCGMTGQANYAAANTYLDAFVHFRRAQNLPAHVLDIGFVGDIGYIAEKSQRTMELNRTLRMQVLSERDLLQVLELAVLNGPPQVAIGISTSGTSTEGNAKPWWARDIRFAAWNHLSNTDGPDLGEQEDKLRYFLAEIDKDPSILNDPETENQFTFELGKMIETHMSYAEDMELEELAAIAIDSLMAIEIRSWFRRHIKVEISLLEIANAGTVGGLGKATMRILRAKYASEELKPGDAIALLDPNHGVVDDIELWKRDWELGRDLHPIAETAPEWHTPGEGRVLFTGATGFLGAHLLSLLAGLPHVQEVTCLVRAPDAETGLSRIKKAFHEYGLQLNCEYKLKAISGDLVDPMLGLGAKQYAELAEWASVVFHLAAVVDWTLPYSYHRDANVMGLYHMLRFANTGHLKPFHYTSSISAWGTVIHLAGEMVPEDERPPLNLDALKEHFGYTRSKAVAEQVAWNAIANGFPVTIHRPGYVTGHSVTGNSKASDLMNYLMSSCIRLGSYPAAPSLRNQFTPVDFCCSAILRLSLCSATLGHAINIVRPDQSQTVTFEETFELLSRECSSPLRRLPAAEWIAEFRQGADPRLRQGSSMLIDTLHEYIKFWRLNAGTAAYFDTRKLRQALEEFPELLAMPSMGELMHTYFRVWAK</sequence>
<gene>
    <name evidence="10" type="ORF">BP00DRAFT_347521</name>
</gene>
<dbReference type="InterPro" id="IPR016035">
    <property type="entry name" value="Acyl_Trfase/lysoPLipase"/>
</dbReference>
<accession>A0A2V5I788</accession>
<reference evidence="10 11" key="1">
    <citation type="submission" date="2018-02" db="EMBL/GenBank/DDBJ databases">
        <title>The genomes of Aspergillus section Nigri reveals drivers in fungal speciation.</title>
        <authorList>
            <consortium name="DOE Joint Genome Institute"/>
            <person name="Vesth T.C."/>
            <person name="Nybo J."/>
            <person name="Theobald S."/>
            <person name="Brandl J."/>
            <person name="Frisvad J.C."/>
            <person name="Nielsen K.F."/>
            <person name="Lyhne E.K."/>
            <person name="Kogle M.E."/>
            <person name="Kuo A."/>
            <person name="Riley R."/>
            <person name="Clum A."/>
            <person name="Nolan M."/>
            <person name="Lipzen A."/>
            <person name="Salamov A."/>
            <person name="Henrissat B."/>
            <person name="Wiebenga A."/>
            <person name="De vries R.P."/>
            <person name="Grigoriev I.V."/>
            <person name="Mortensen U.H."/>
            <person name="Andersen M.R."/>
            <person name="Baker S.E."/>
        </authorList>
    </citation>
    <scope>NUCLEOTIDE SEQUENCE [LARGE SCALE GENOMIC DNA]</scope>
    <source>
        <strain evidence="10 11">CBS 114.80</strain>
    </source>
</reference>
<dbReference type="InterPro" id="IPR029063">
    <property type="entry name" value="SAM-dependent_MTases_sf"/>
</dbReference>
<evidence type="ECO:0000313" key="11">
    <source>
        <dbReference type="Proteomes" id="UP000248817"/>
    </source>
</evidence>
<dbReference type="InterPro" id="IPR013217">
    <property type="entry name" value="Methyltransf_12"/>
</dbReference>
<dbReference type="SUPFAM" id="SSF50129">
    <property type="entry name" value="GroES-like"/>
    <property type="match status" value="1"/>
</dbReference>
<dbReference type="InterPro" id="IPR020841">
    <property type="entry name" value="PKS_Beta-ketoAc_synthase_dom"/>
</dbReference>
<dbReference type="Pfam" id="PF21089">
    <property type="entry name" value="PKS_DH_N"/>
    <property type="match status" value="1"/>
</dbReference>
<dbReference type="FunFam" id="3.40.366.10:FF:000002">
    <property type="entry name" value="Probable polyketide synthase 2"/>
    <property type="match status" value="1"/>
</dbReference>
<dbReference type="Gene3D" id="3.40.47.10">
    <property type="match status" value="1"/>
</dbReference>
<dbReference type="InterPro" id="IPR016036">
    <property type="entry name" value="Malonyl_transacylase_ACP-bd"/>
</dbReference>
<dbReference type="GO" id="GO:1901336">
    <property type="term" value="P:lactone biosynthetic process"/>
    <property type="evidence" value="ECO:0007669"/>
    <property type="project" value="UniProtKB-ARBA"/>
</dbReference>
<dbReference type="InterPro" id="IPR032821">
    <property type="entry name" value="PKS_assoc"/>
</dbReference>
<evidence type="ECO:0000256" key="6">
    <source>
        <dbReference type="ARBA" id="ARBA00029443"/>
    </source>
</evidence>
<dbReference type="Gene3D" id="3.40.50.150">
    <property type="entry name" value="Vaccinia Virus protein VP39"/>
    <property type="match status" value="1"/>
</dbReference>
<dbReference type="Gene3D" id="3.30.70.3290">
    <property type="match status" value="1"/>
</dbReference>
<evidence type="ECO:0000259" key="8">
    <source>
        <dbReference type="PROSITE" id="PS52004"/>
    </source>
</evidence>
<keyword evidence="2" id="KW-0597">Phosphoprotein</keyword>